<evidence type="ECO:0000256" key="17">
    <source>
        <dbReference type="SAM" id="Phobius"/>
    </source>
</evidence>
<keyword evidence="8" id="KW-0297">G-protein coupled receptor</keyword>
<dbReference type="InterPro" id="IPR003334">
    <property type="entry name" value="GPCR_2_latrophilin_rcpt_C"/>
</dbReference>
<feature type="domain" description="Olfactomedin-like" evidence="23">
    <location>
        <begin position="129"/>
        <end position="388"/>
    </location>
</feature>
<dbReference type="Gene3D" id="2.60.220.50">
    <property type="match status" value="1"/>
</dbReference>
<feature type="transmembrane region" description="Helical" evidence="17">
    <location>
        <begin position="1068"/>
        <end position="1090"/>
    </location>
</feature>
<feature type="region of interest" description="Disordered" evidence="16">
    <location>
        <begin position="1138"/>
        <end position="1162"/>
    </location>
</feature>
<dbReference type="PANTHER" id="PTHR12011">
    <property type="entry name" value="ADHESION G-PROTEIN COUPLED RECEPTOR"/>
    <property type="match status" value="1"/>
</dbReference>
<dbReference type="PROSITE" id="PS00650">
    <property type="entry name" value="G_PROTEIN_RECEP_F2_2"/>
    <property type="match status" value="1"/>
</dbReference>
<evidence type="ECO:0000256" key="13">
    <source>
        <dbReference type="ARBA" id="ARBA00023224"/>
    </source>
</evidence>
<dbReference type="InterPro" id="IPR000832">
    <property type="entry name" value="GPCR_2_secretin-like"/>
</dbReference>
<dbReference type="Gene3D" id="1.20.1070.10">
    <property type="entry name" value="Rhodopsin 7-helix transmembrane proteins"/>
    <property type="match status" value="1"/>
</dbReference>
<organism evidence="24 25">
    <name type="scientific">Pogona vitticeps</name>
    <name type="common">central bearded dragon</name>
    <dbReference type="NCBI Taxonomy" id="103695"/>
    <lineage>
        <taxon>Eukaryota</taxon>
        <taxon>Metazoa</taxon>
        <taxon>Chordata</taxon>
        <taxon>Craniata</taxon>
        <taxon>Vertebrata</taxon>
        <taxon>Euteleostomi</taxon>
        <taxon>Lepidosauria</taxon>
        <taxon>Squamata</taxon>
        <taxon>Bifurcata</taxon>
        <taxon>Unidentata</taxon>
        <taxon>Episquamata</taxon>
        <taxon>Toxicofera</taxon>
        <taxon>Iguania</taxon>
        <taxon>Acrodonta</taxon>
        <taxon>Agamidae</taxon>
        <taxon>Amphibolurinae</taxon>
        <taxon>Pogona</taxon>
    </lineage>
</organism>
<keyword evidence="7" id="KW-0770">Synapse</keyword>
<evidence type="ECO:0000259" key="20">
    <source>
        <dbReference type="PROSITE" id="PS50227"/>
    </source>
</evidence>
<feature type="chain" id="PRO_5045587115" evidence="18">
    <location>
        <begin position="20"/>
        <end position="1233"/>
    </location>
</feature>
<dbReference type="InterPro" id="IPR043159">
    <property type="entry name" value="Lectin_gal-bd_sf"/>
</dbReference>
<feature type="transmembrane region" description="Helical" evidence="17">
    <location>
        <begin position="872"/>
        <end position="895"/>
    </location>
</feature>
<keyword evidence="10 15" id="KW-1015">Disulfide bond</keyword>
<protein>
    <submittedName>
        <fullName evidence="25">Adhesion G protein-coupled receptor L3 isoform X9</fullName>
    </submittedName>
</protein>
<dbReference type="Gene3D" id="4.10.1240.10">
    <property type="entry name" value="GPCR, family 2, extracellular hormone receptor domain"/>
    <property type="match status" value="1"/>
</dbReference>
<evidence type="ECO:0000256" key="14">
    <source>
        <dbReference type="ARBA" id="ARBA00034109"/>
    </source>
</evidence>
<evidence type="ECO:0000256" key="18">
    <source>
        <dbReference type="SAM" id="SignalP"/>
    </source>
</evidence>
<gene>
    <name evidence="25" type="primary">ADGRL3</name>
</gene>
<dbReference type="InterPro" id="IPR046338">
    <property type="entry name" value="GAIN_dom_sf"/>
</dbReference>
<keyword evidence="4 17" id="KW-0812">Transmembrane</keyword>
<comment type="subcellular location">
    <subcellularLocation>
        <location evidence="1">Cell membrane</location>
        <topology evidence="1">Multi-pass membrane protein</topology>
    </subcellularLocation>
    <subcellularLocation>
        <location evidence="14">Synaptic cell membrane</location>
    </subcellularLocation>
</comment>
<dbReference type="PANTHER" id="PTHR12011:SF60">
    <property type="entry name" value="ADHESION G PROTEIN-COUPLED RECEPTOR L3"/>
    <property type="match status" value="1"/>
</dbReference>
<dbReference type="InterPro" id="IPR003924">
    <property type="entry name" value="GPCR_2_latrophilin"/>
</dbReference>
<feature type="transmembrane region" description="Helical" evidence="17">
    <location>
        <begin position="1014"/>
        <end position="1037"/>
    </location>
</feature>
<keyword evidence="11 25" id="KW-0675">Receptor</keyword>
<evidence type="ECO:0000259" key="19">
    <source>
        <dbReference type="PROSITE" id="PS50221"/>
    </source>
</evidence>
<dbReference type="Pfam" id="PF02140">
    <property type="entry name" value="SUEL_Lectin"/>
    <property type="match status" value="1"/>
</dbReference>
<feature type="transmembrane region" description="Helical" evidence="17">
    <location>
        <begin position="907"/>
        <end position="925"/>
    </location>
</feature>
<evidence type="ECO:0000256" key="8">
    <source>
        <dbReference type="ARBA" id="ARBA00023040"/>
    </source>
</evidence>
<dbReference type="GeneID" id="110076933"/>
<feature type="domain" description="G-protein coupled receptors family 2 profile 2" evidence="22">
    <location>
        <begin position="870"/>
        <end position="1120"/>
    </location>
</feature>
<evidence type="ECO:0000256" key="5">
    <source>
        <dbReference type="ARBA" id="ARBA00022729"/>
    </source>
</evidence>
<proteinExistence type="predicted"/>
<dbReference type="CDD" id="cd22846">
    <property type="entry name" value="Gal_Rha_Lectin_LPHN3"/>
    <property type="match status" value="1"/>
</dbReference>
<dbReference type="PRINTS" id="PR01444">
    <property type="entry name" value="LATROPHILIN"/>
</dbReference>
<accession>A0ABM5FQZ4</accession>
<dbReference type="InterPro" id="IPR000922">
    <property type="entry name" value="Lectin_gal-bd_dom"/>
</dbReference>
<evidence type="ECO:0000256" key="3">
    <source>
        <dbReference type="ARBA" id="ARBA00022553"/>
    </source>
</evidence>
<feature type="compositionally biased region" description="Low complexity" evidence="16">
    <location>
        <begin position="432"/>
        <end position="452"/>
    </location>
</feature>
<keyword evidence="2" id="KW-1003">Cell membrane</keyword>
<evidence type="ECO:0000256" key="10">
    <source>
        <dbReference type="ARBA" id="ARBA00023157"/>
    </source>
</evidence>
<feature type="domain" description="G-protein coupled receptors family 2 profile 1" evidence="20">
    <location>
        <begin position="491"/>
        <end position="547"/>
    </location>
</feature>
<dbReference type="Pfam" id="PF01825">
    <property type="entry name" value="GPS"/>
    <property type="match status" value="1"/>
</dbReference>
<evidence type="ECO:0000256" key="16">
    <source>
        <dbReference type="SAM" id="MobiDB-lite"/>
    </source>
</evidence>
<dbReference type="InterPro" id="IPR057244">
    <property type="entry name" value="GAIN_B"/>
</dbReference>
<dbReference type="Pfam" id="PF02354">
    <property type="entry name" value="Latrophilin"/>
    <property type="match status" value="1"/>
</dbReference>
<evidence type="ECO:0000256" key="11">
    <source>
        <dbReference type="ARBA" id="ARBA00023170"/>
    </source>
</evidence>
<dbReference type="Pfam" id="PF02191">
    <property type="entry name" value="OLF"/>
    <property type="match status" value="1"/>
</dbReference>
<evidence type="ECO:0000256" key="15">
    <source>
        <dbReference type="PROSITE-ProRule" id="PRU00446"/>
    </source>
</evidence>
<feature type="transmembrane region" description="Helical" evidence="17">
    <location>
        <begin position="1096"/>
        <end position="1119"/>
    </location>
</feature>
<evidence type="ECO:0000259" key="22">
    <source>
        <dbReference type="PROSITE" id="PS50261"/>
    </source>
</evidence>
<dbReference type="SMART" id="SM00008">
    <property type="entry name" value="HormR"/>
    <property type="match status" value="1"/>
</dbReference>
<evidence type="ECO:0000256" key="1">
    <source>
        <dbReference type="ARBA" id="ARBA00004651"/>
    </source>
</evidence>
<dbReference type="InterPro" id="IPR017983">
    <property type="entry name" value="GPCR_2_secretin-like_CS"/>
</dbReference>
<dbReference type="SMART" id="SM00303">
    <property type="entry name" value="GPS"/>
    <property type="match status" value="1"/>
</dbReference>
<dbReference type="Gene3D" id="2.60.120.740">
    <property type="match status" value="1"/>
</dbReference>
<dbReference type="PROSITE" id="PS50261">
    <property type="entry name" value="G_PROTEIN_RECEP_F2_4"/>
    <property type="match status" value="1"/>
</dbReference>
<dbReference type="SUPFAM" id="SSF81321">
    <property type="entry name" value="Family A G protein-coupled receptor-like"/>
    <property type="match status" value="1"/>
</dbReference>
<dbReference type="InterPro" id="IPR036445">
    <property type="entry name" value="GPCR_2_extracell_dom_sf"/>
</dbReference>
<evidence type="ECO:0000259" key="23">
    <source>
        <dbReference type="PROSITE" id="PS51132"/>
    </source>
</evidence>
<evidence type="ECO:0000313" key="24">
    <source>
        <dbReference type="Proteomes" id="UP001652642"/>
    </source>
</evidence>
<keyword evidence="9 17" id="KW-0472">Membrane</keyword>
<keyword evidence="5 18" id="KW-0732">Signal</keyword>
<sequence length="1233" mass="138307">MWSPRLLLLIALLASTVHAFSRAPVPMAVVRRELSCESYPIELRCPGTDVIMIESANYGRTDDKICDSDPAQMENIRCYLPDAYKIMTQRCSNRTQCAVVAGPDVFPDPCPGTYKYLEVQYECVPYIFLCPGLLKGVYQSEHLFESDHQSGAWCKDPLQASDKIYYMPWTPYRTDTLTEYSSKDDFIAGRPTTTYKLPHRVDGTGFVVYDGALFFNKERTRNIVKFDLRTRIKSGEAIIANANYHDTSPYRWGGKSDIDLAVDENGLWVIYATEQNNGKIVISQLNPYTLRIEGTWDTSYDKRSASNAFMVCGILYVVKSVYEDDDNEATGNKIDYIYNTEQSKESVVDVPFPNSYQYIAAVDYNPRDNLLYVWNNYHVVKYSLEFGPMDSRTGQAHHGQVSYLVPPVHLDPELERQSFKASTSGAMGLGRTTTSTTTRVTTTSTAHMTTASGRRNKSTITPSPVLDVFHEIITHLPPASSQLPAVGAESCEAVEAREIMWYKTRQGQVAKQPCPRGTVGVSTFLCLAPGGIWDPQGPDLSNCSSLWVNHIMQKLKSGETAANVARELAEQTKSHLNAGDITYSVRAMDQLVGLLDVQLRNLTPGGKDSAARSLNKLQKRERSCRAYVQAMVETVNNLLQPQALNAWKDLPASDQLRAATMLLDTVEESAFVLADNLLKTDIVRESTENIQLEVARLSTEGNLEDLKFPQNTGYGSTIQLSANTLKQNGRNGEIRVAFVLYNNLGPYLSTENASMKLGLEAMSTNHSVIVNSPIITAAINKEFSNKVYLADPVVFTVRHIKQSEENFNPNCSFWSYSKRTMTGYWSTQGCRLLTTNKTHTTCSCNHLTNFAVLMAHVEVKHGDAVHDLLLDVITWVGILLSLVCLLFCIFTFCFFRGLQSDRNTIHKNLCISLFVAELLFLIGINRADQPIACAVFAALLHFFFLSAFTWMFLEGVQLYIMLVEVFESEHSRRKYFYLVGYGMPALIVAVSAAVDYRSYGTGKVCWLRLDTYFIWSFIGPATLIIMLNVIFLGIALYKMFHHTAILKPESGCLDNINFEDNRPFIKSWVIGAIALLCLLGLTWAFGLMYINESTVIMAYLFTIFNSLQGMFIFIFHCVLQKKVRKEYGKCLRTHCCSGKSTESSIGSGKTSGSRTPGRYSTGSQSRIRRMWNDTVRKQSESSFITGDINSSASLNREPYRETSMGVKLNIAYQIGASEQCQGYKCHGYSTTEW</sequence>
<feature type="signal peptide" evidence="18">
    <location>
        <begin position="1"/>
        <end position="19"/>
    </location>
</feature>
<keyword evidence="6 17" id="KW-1133">Transmembrane helix</keyword>
<dbReference type="SMART" id="SM00284">
    <property type="entry name" value="OLF"/>
    <property type="match status" value="1"/>
</dbReference>
<feature type="region of interest" description="Disordered" evidence="16">
    <location>
        <begin position="419"/>
        <end position="459"/>
    </location>
</feature>
<feature type="domain" description="SUEL-type lectin" evidence="21">
    <location>
        <begin position="35"/>
        <end position="124"/>
    </location>
</feature>
<keyword evidence="3" id="KW-0597">Phosphoprotein</keyword>
<dbReference type="Pfam" id="PF02793">
    <property type="entry name" value="HRM"/>
    <property type="match status" value="1"/>
</dbReference>
<evidence type="ECO:0000256" key="7">
    <source>
        <dbReference type="ARBA" id="ARBA00023018"/>
    </source>
</evidence>
<evidence type="ECO:0000256" key="6">
    <source>
        <dbReference type="ARBA" id="ARBA00022989"/>
    </source>
</evidence>
<dbReference type="InterPro" id="IPR000203">
    <property type="entry name" value="GPS"/>
</dbReference>
<dbReference type="Pfam" id="PF16489">
    <property type="entry name" value="GAIN"/>
    <property type="match status" value="1"/>
</dbReference>
<evidence type="ECO:0000256" key="4">
    <source>
        <dbReference type="ARBA" id="ARBA00022692"/>
    </source>
</evidence>
<dbReference type="PROSITE" id="PS50227">
    <property type="entry name" value="G_PROTEIN_RECEP_F2_3"/>
    <property type="match status" value="1"/>
</dbReference>
<dbReference type="PROSITE" id="PS50221">
    <property type="entry name" value="GAIN_B"/>
    <property type="match status" value="1"/>
</dbReference>
<dbReference type="InterPro" id="IPR003112">
    <property type="entry name" value="Olfac-like_dom"/>
</dbReference>
<feature type="disulfide bond" evidence="15">
    <location>
        <begin position="130"/>
        <end position="312"/>
    </location>
</feature>
<reference evidence="24" key="1">
    <citation type="submission" date="2025-05" db="UniProtKB">
        <authorList>
            <consortium name="RefSeq"/>
        </authorList>
    </citation>
    <scope>NUCLEOTIDE SEQUENCE [LARGE SCALE GENOMIC DNA]</scope>
</reference>
<feature type="transmembrane region" description="Helical" evidence="17">
    <location>
        <begin position="931"/>
        <end position="953"/>
    </location>
</feature>
<evidence type="ECO:0000256" key="12">
    <source>
        <dbReference type="ARBA" id="ARBA00023180"/>
    </source>
</evidence>
<dbReference type="PROSITE" id="PS50228">
    <property type="entry name" value="SUEL_LECTIN"/>
    <property type="match status" value="1"/>
</dbReference>
<dbReference type="Proteomes" id="UP001652642">
    <property type="component" value="Chromosome 2"/>
</dbReference>
<reference evidence="25" key="2">
    <citation type="submission" date="2025-08" db="UniProtKB">
        <authorList>
            <consortium name="RefSeq"/>
        </authorList>
    </citation>
    <scope>IDENTIFICATION</scope>
</reference>
<name>A0ABM5FQZ4_9SAUR</name>
<keyword evidence="24" id="KW-1185">Reference proteome</keyword>
<dbReference type="InterPro" id="IPR017981">
    <property type="entry name" value="GPCR_2-like_7TM"/>
</dbReference>
<evidence type="ECO:0000313" key="25">
    <source>
        <dbReference type="RefSeq" id="XP_072847831.1"/>
    </source>
</evidence>
<dbReference type="InterPro" id="IPR032471">
    <property type="entry name" value="AGRL2-4_GAIN_subdom_A"/>
</dbReference>
<dbReference type="RefSeq" id="XP_072847831.1">
    <property type="nucleotide sequence ID" value="XM_072991730.1"/>
</dbReference>
<dbReference type="Pfam" id="PF00002">
    <property type="entry name" value="7tm_2"/>
    <property type="match status" value="1"/>
</dbReference>
<dbReference type="PROSITE" id="PS51132">
    <property type="entry name" value="OLF"/>
    <property type="match status" value="1"/>
</dbReference>
<dbReference type="Gene3D" id="1.25.40.610">
    <property type="match status" value="1"/>
</dbReference>
<dbReference type="PRINTS" id="PR00249">
    <property type="entry name" value="GPCRSECRETIN"/>
</dbReference>
<keyword evidence="12" id="KW-0325">Glycoprotein</keyword>
<dbReference type="InterPro" id="IPR001879">
    <property type="entry name" value="GPCR_2_extracellular_dom"/>
</dbReference>
<feature type="transmembrane region" description="Helical" evidence="17">
    <location>
        <begin position="974"/>
        <end position="994"/>
    </location>
</feature>
<keyword evidence="13" id="KW-0807">Transducer</keyword>
<evidence type="ECO:0000256" key="9">
    <source>
        <dbReference type="ARBA" id="ARBA00023136"/>
    </source>
</evidence>
<feature type="domain" description="GAIN-B" evidence="19">
    <location>
        <begin position="681"/>
        <end position="860"/>
    </location>
</feature>
<evidence type="ECO:0000256" key="2">
    <source>
        <dbReference type="ARBA" id="ARBA00022475"/>
    </source>
</evidence>
<evidence type="ECO:0000259" key="21">
    <source>
        <dbReference type="PROSITE" id="PS50228"/>
    </source>
</evidence>